<dbReference type="InterPro" id="IPR007313">
    <property type="entry name" value="FxsA"/>
</dbReference>
<protein>
    <submittedName>
        <fullName evidence="2">Exlusion protein FxsA</fullName>
    </submittedName>
</protein>
<feature type="transmembrane region" description="Helical" evidence="1">
    <location>
        <begin position="79"/>
        <end position="102"/>
    </location>
</feature>
<dbReference type="OrthoDB" id="8562817at2"/>
<dbReference type="Pfam" id="PF04186">
    <property type="entry name" value="FxsA"/>
    <property type="match status" value="1"/>
</dbReference>
<comment type="caution">
    <text evidence="2">The sequence shown here is derived from an EMBL/GenBank/DDBJ whole genome shotgun (WGS) entry which is preliminary data.</text>
</comment>
<dbReference type="GO" id="GO:0016020">
    <property type="term" value="C:membrane"/>
    <property type="evidence" value="ECO:0007669"/>
    <property type="project" value="InterPro"/>
</dbReference>
<dbReference type="RefSeq" id="WP_109015163.1">
    <property type="nucleotide sequence ID" value="NZ_BDOQ01000004.1"/>
</dbReference>
<proteinExistence type="predicted"/>
<dbReference type="PANTHER" id="PTHR35335">
    <property type="entry name" value="UPF0716 PROTEIN FXSA"/>
    <property type="match status" value="1"/>
</dbReference>
<dbReference type="Proteomes" id="UP000245081">
    <property type="component" value="Unassembled WGS sequence"/>
</dbReference>
<name>A0A2R5FBF2_9PROT</name>
<sequence>MRLLLVLAILLAFPILEIYVIAKLAAIYGWWMALYLLVTAIAGIALIKEERFAVFGRIFTMMQRGQHPMHALFASARKVLAGLLLLFPGVISDVIAIILLLIPMPHTGVNRPAANDDIIEGEWRREE</sequence>
<dbReference type="AlphaFoldDB" id="A0A2R5FBF2"/>
<evidence type="ECO:0000313" key="3">
    <source>
        <dbReference type="Proteomes" id="UP000245081"/>
    </source>
</evidence>
<gene>
    <name evidence="2" type="primary">fxsA</name>
    <name evidence="2" type="ORF">NMK_1507</name>
</gene>
<keyword evidence="1" id="KW-0472">Membrane</keyword>
<feature type="transmembrane region" description="Helical" evidence="1">
    <location>
        <begin position="28"/>
        <end position="47"/>
    </location>
</feature>
<reference evidence="2 3" key="1">
    <citation type="journal article" date="2018" name="Environ. Microbiol.">
        <title>Isolation and genomic characterization of Novimethylophilus kurashikiensis gen. nov. sp. nov., a new lanthanide-dependent methylotrophic species of Methylophilaceae.</title>
        <authorList>
            <person name="Lv H."/>
            <person name="Sahin N."/>
            <person name="Tani A."/>
        </authorList>
    </citation>
    <scope>NUCLEOTIDE SEQUENCE [LARGE SCALE GENOMIC DNA]</scope>
    <source>
        <strain evidence="2 3">La2-4</strain>
    </source>
</reference>
<keyword evidence="1" id="KW-1133">Transmembrane helix</keyword>
<keyword evidence="1" id="KW-0812">Transmembrane</keyword>
<evidence type="ECO:0000256" key="1">
    <source>
        <dbReference type="SAM" id="Phobius"/>
    </source>
</evidence>
<dbReference type="PANTHER" id="PTHR35335:SF1">
    <property type="entry name" value="UPF0716 PROTEIN FXSA"/>
    <property type="match status" value="1"/>
</dbReference>
<keyword evidence="3" id="KW-1185">Reference proteome</keyword>
<evidence type="ECO:0000313" key="2">
    <source>
        <dbReference type="EMBL" id="GBG13954.1"/>
    </source>
</evidence>
<accession>A0A2R5FBF2</accession>
<dbReference type="NCBIfam" id="NF008528">
    <property type="entry name" value="PRK11463.1-2"/>
    <property type="match status" value="1"/>
</dbReference>
<dbReference type="EMBL" id="BDOQ01000004">
    <property type="protein sequence ID" value="GBG13954.1"/>
    <property type="molecule type" value="Genomic_DNA"/>
</dbReference>
<organism evidence="2 3">
    <name type="scientific">Novimethylophilus kurashikiensis</name>
    <dbReference type="NCBI Taxonomy" id="1825523"/>
    <lineage>
        <taxon>Bacteria</taxon>
        <taxon>Pseudomonadati</taxon>
        <taxon>Pseudomonadota</taxon>
        <taxon>Betaproteobacteria</taxon>
        <taxon>Nitrosomonadales</taxon>
        <taxon>Methylophilaceae</taxon>
        <taxon>Novimethylophilus</taxon>
    </lineage>
</organism>